<proteinExistence type="predicted"/>
<feature type="chain" id="PRO_5005537381" evidence="2">
    <location>
        <begin position="24"/>
        <end position="712"/>
    </location>
</feature>
<keyword evidence="1" id="KW-0472">Membrane</keyword>
<feature type="transmembrane region" description="Helical" evidence="1">
    <location>
        <begin position="444"/>
        <end position="463"/>
    </location>
</feature>
<dbReference type="SUPFAM" id="SSF53448">
    <property type="entry name" value="Nucleotide-diphospho-sugar transferases"/>
    <property type="match status" value="1"/>
</dbReference>
<dbReference type="Gene3D" id="3.90.550.10">
    <property type="entry name" value="Spore Coat Polysaccharide Biosynthesis Protein SpsA, Chain A"/>
    <property type="match status" value="1"/>
</dbReference>
<dbReference type="eggNOG" id="KOG3058">
    <property type="taxonomic scope" value="Eukaryota"/>
</dbReference>
<gene>
    <name evidence="4" type="ORF">AMSG_04739</name>
</gene>
<accession>A0A0L0D9R4</accession>
<dbReference type="STRING" id="461836.A0A0L0D9R4"/>
<dbReference type="RefSeq" id="XP_013758408.1">
    <property type="nucleotide sequence ID" value="XM_013902954.1"/>
</dbReference>
<dbReference type="InterPro" id="IPR025749">
    <property type="entry name" value="Sphingomyelin_synth-like_dom"/>
</dbReference>
<feature type="transmembrane region" description="Helical" evidence="1">
    <location>
        <begin position="345"/>
        <end position="366"/>
    </location>
</feature>
<evidence type="ECO:0000256" key="1">
    <source>
        <dbReference type="SAM" id="Phobius"/>
    </source>
</evidence>
<name>A0A0L0D9R4_THETB</name>
<dbReference type="InterPro" id="IPR050587">
    <property type="entry name" value="GNT1/Glycosyltrans_8"/>
</dbReference>
<organism evidence="4 5">
    <name type="scientific">Thecamonas trahens ATCC 50062</name>
    <dbReference type="NCBI Taxonomy" id="461836"/>
    <lineage>
        <taxon>Eukaryota</taxon>
        <taxon>Apusozoa</taxon>
        <taxon>Apusomonadida</taxon>
        <taxon>Apusomonadidae</taxon>
        <taxon>Thecamonas</taxon>
    </lineage>
</organism>
<feature type="transmembrane region" description="Helical" evidence="1">
    <location>
        <begin position="680"/>
        <end position="700"/>
    </location>
</feature>
<evidence type="ECO:0000256" key="2">
    <source>
        <dbReference type="SAM" id="SignalP"/>
    </source>
</evidence>
<dbReference type="InterPro" id="IPR029044">
    <property type="entry name" value="Nucleotide-diphossugar_trans"/>
</dbReference>
<keyword evidence="1" id="KW-0812">Transmembrane</keyword>
<evidence type="ECO:0000313" key="5">
    <source>
        <dbReference type="Proteomes" id="UP000054408"/>
    </source>
</evidence>
<dbReference type="OrthoDB" id="2014201at2759"/>
<feature type="signal peptide" evidence="2">
    <location>
        <begin position="1"/>
        <end position="23"/>
    </location>
</feature>
<keyword evidence="5" id="KW-1185">Reference proteome</keyword>
<feature type="transmembrane region" description="Helical" evidence="1">
    <location>
        <begin position="415"/>
        <end position="438"/>
    </location>
</feature>
<dbReference type="EMBL" id="GL349452">
    <property type="protein sequence ID" value="KNC48995.1"/>
    <property type="molecule type" value="Genomic_DNA"/>
</dbReference>
<feature type="transmembrane region" description="Helical" evidence="1">
    <location>
        <begin position="656"/>
        <end position="673"/>
    </location>
</feature>
<feature type="transmembrane region" description="Helical" evidence="1">
    <location>
        <begin position="378"/>
        <end position="403"/>
    </location>
</feature>
<dbReference type="PANTHER" id="PTHR11183">
    <property type="entry name" value="GLYCOGENIN SUBFAMILY MEMBER"/>
    <property type="match status" value="1"/>
</dbReference>
<dbReference type="AlphaFoldDB" id="A0A0L0D9R4"/>
<dbReference type="eggNOG" id="KOG1950">
    <property type="taxonomic scope" value="Eukaryota"/>
</dbReference>
<evidence type="ECO:0000313" key="4">
    <source>
        <dbReference type="EMBL" id="KNC48995.1"/>
    </source>
</evidence>
<feature type="transmembrane region" description="Helical" evidence="1">
    <location>
        <begin position="536"/>
        <end position="556"/>
    </location>
</feature>
<dbReference type="Pfam" id="PF14360">
    <property type="entry name" value="PAP2_C"/>
    <property type="match status" value="1"/>
</dbReference>
<dbReference type="GeneID" id="25564269"/>
<dbReference type="Proteomes" id="UP000054408">
    <property type="component" value="Unassembled WGS sequence"/>
</dbReference>
<dbReference type="GO" id="GO:0016740">
    <property type="term" value="F:transferase activity"/>
    <property type="evidence" value="ECO:0007669"/>
    <property type="project" value="UniProtKB-KW"/>
</dbReference>
<feature type="transmembrane region" description="Helical" evidence="1">
    <location>
        <begin position="312"/>
        <end position="333"/>
    </location>
</feature>
<keyword evidence="2" id="KW-0732">Signal</keyword>
<keyword evidence="4" id="KW-0808">Transferase</keyword>
<protein>
    <submittedName>
        <fullName evidence="4">Glycosyl transferase</fullName>
    </submittedName>
</protein>
<feature type="transmembrane region" description="Helical" evidence="1">
    <location>
        <begin position="483"/>
        <end position="502"/>
    </location>
</feature>
<evidence type="ECO:0000259" key="3">
    <source>
        <dbReference type="Pfam" id="PF14360"/>
    </source>
</evidence>
<feature type="domain" description="Sphingomyelin synthase-like" evidence="3">
    <location>
        <begin position="625"/>
        <end position="694"/>
    </location>
</feature>
<sequence length="712" mass="76178">MPATTAAVLLVLLLVAAPAVTEARFAFVVLHYEGTPADDAYVLGTQVTIATVLEQHPDPAIDVVVLAVHGVRPEVKARFAATDPRRVVVREVPDIGNPFGHAKPRFRKSLNKLHAWALVDYERVVFLDSDTVALHDMSALFRCGHFCVVYLNPTRFHTALMVIKPDVTVFSDMRAALRRSPSDPNAPASHDGADQGFLNWYFAHARAGPLFDVYLGGPDGGERFEHPAMRLTIAHAMHHIYFYEHGTWDGYRVAGAHPEVIAADPPALSISFPGPTWTKPWDWRGYLFFVGNWLWADARARLPSDLVSPPQIASAALAYVVIPAALTGVFYALAPAHGGTGLSPASGRGLVLAGTAVTATTYGVYVAAELVSPFAHPYAGFAIVLSTEMVAQHAIRLVGVWMLTGHPPRAVRSPLWPTVLALAARLAVIGIGACLFHFVLKVLLLGAGILASLALSIASWGVVRVSSAPEARPRCDAASPRPWGSFPAFLTGFAVFCVGSLVNVTGMSVAELAVDLARPPLVDVVHARWPDAQTGAIGEVLLLAAIVTPVFVGVVYNRFADGFTILGRVFASVGAVYVVRGVAVGVTDIPVPNNHCRAWDGWRSDDDTHWSNIAVGLRTLGTDPHCGDLILSGHTIVVVVATAVMVSYYARLVPTTTLASCALALVASASFVLSHNHYTVDVWLAAVVTTLVWHSLPAVWPWPVGGMFPSCS</sequence>
<keyword evidence="1" id="KW-1133">Transmembrane helix</keyword>
<reference evidence="4 5" key="1">
    <citation type="submission" date="2010-05" db="EMBL/GenBank/DDBJ databases">
        <title>The Genome Sequence of Thecamonas trahens ATCC 50062.</title>
        <authorList>
            <consortium name="The Broad Institute Genome Sequencing Platform"/>
            <person name="Russ C."/>
            <person name="Cuomo C."/>
            <person name="Shea T."/>
            <person name="Young S.K."/>
            <person name="Zeng Q."/>
            <person name="Koehrsen M."/>
            <person name="Haas B."/>
            <person name="Borodovsky M."/>
            <person name="Guigo R."/>
            <person name="Alvarado L."/>
            <person name="Berlin A."/>
            <person name="Bochicchio J."/>
            <person name="Borenstein D."/>
            <person name="Chapman S."/>
            <person name="Chen Z."/>
            <person name="Freedman E."/>
            <person name="Gellesch M."/>
            <person name="Goldberg J."/>
            <person name="Griggs A."/>
            <person name="Gujja S."/>
            <person name="Heilman E."/>
            <person name="Heiman D."/>
            <person name="Hepburn T."/>
            <person name="Howarth C."/>
            <person name="Jen D."/>
            <person name="Larson L."/>
            <person name="Mehta T."/>
            <person name="Park D."/>
            <person name="Pearson M."/>
            <person name="Roberts A."/>
            <person name="Saif S."/>
            <person name="Shenoy N."/>
            <person name="Sisk P."/>
            <person name="Stolte C."/>
            <person name="Sykes S."/>
            <person name="Thomson T."/>
            <person name="Walk T."/>
            <person name="White J."/>
            <person name="Yandava C."/>
            <person name="Burger G."/>
            <person name="Gray M.W."/>
            <person name="Holland P.W.H."/>
            <person name="King N."/>
            <person name="Lang F.B.F."/>
            <person name="Roger A.J."/>
            <person name="Ruiz-Trillo I."/>
            <person name="Lander E."/>
            <person name="Nusbaum C."/>
        </authorList>
    </citation>
    <scope>NUCLEOTIDE SEQUENCE [LARGE SCALE GENOMIC DNA]</scope>
    <source>
        <strain evidence="4 5">ATCC 50062</strain>
    </source>
</reference>